<dbReference type="OMA" id="NDSRICK"/>
<dbReference type="Pfam" id="PF13041">
    <property type="entry name" value="PPR_2"/>
    <property type="match status" value="3"/>
</dbReference>
<feature type="repeat" description="PPR" evidence="2">
    <location>
        <begin position="538"/>
        <end position="572"/>
    </location>
</feature>
<organism evidence="5 6">
    <name type="scientific">Cyanidioschyzon merolae (strain NIES-3377 / 10D)</name>
    <name type="common">Unicellular red alga</name>
    <dbReference type="NCBI Taxonomy" id="280699"/>
    <lineage>
        <taxon>Eukaryota</taxon>
        <taxon>Rhodophyta</taxon>
        <taxon>Bangiophyceae</taxon>
        <taxon>Cyanidiales</taxon>
        <taxon>Cyanidiaceae</taxon>
        <taxon>Cyanidioschyzon</taxon>
    </lineage>
</organism>
<dbReference type="InterPro" id="IPR002885">
    <property type="entry name" value="PPR_rpt"/>
</dbReference>
<reference evidence="5 6" key="2">
    <citation type="journal article" date="2007" name="BMC Biol.">
        <title>A 100%-complete sequence reveals unusually simple genomic features in the hot-spring red alga Cyanidioschyzon merolae.</title>
        <authorList>
            <person name="Nozaki H."/>
            <person name="Takano H."/>
            <person name="Misumi O."/>
            <person name="Terasawa K."/>
            <person name="Matsuzaki M."/>
            <person name="Maruyama S."/>
            <person name="Nishida K."/>
            <person name="Yagisawa F."/>
            <person name="Yoshida Y."/>
            <person name="Fujiwara T."/>
            <person name="Takio S."/>
            <person name="Tamura K."/>
            <person name="Chung S.J."/>
            <person name="Nakamura S."/>
            <person name="Kuroiwa H."/>
            <person name="Tanaka K."/>
            <person name="Sato N."/>
            <person name="Kuroiwa T."/>
        </authorList>
    </citation>
    <scope>NUCLEOTIDE SEQUENCE [LARGE SCALE GENOMIC DNA]</scope>
    <source>
        <strain evidence="5 6">10D</strain>
    </source>
</reference>
<feature type="repeat" description="PPR" evidence="2">
    <location>
        <begin position="396"/>
        <end position="430"/>
    </location>
</feature>
<reference evidence="5 6" key="1">
    <citation type="journal article" date="2004" name="Nature">
        <title>Genome sequence of the ultrasmall unicellular red alga Cyanidioschyzon merolae 10D.</title>
        <authorList>
            <person name="Matsuzaki M."/>
            <person name="Misumi O."/>
            <person name="Shin-i T."/>
            <person name="Maruyama S."/>
            <person name="Takahara M."/>
            <person name="Miyagishima S."/>
            <person name="Mori T."/>
            <person name="Nishida K."/>
            <person name="Yagisawa F."/>
            <person name="Nishida K."/>
            <person name="Yoshida Y."/>
            <person name="Nishimura Y."/>
            <person name="Nakao S."/>
            <person name="Kobayashi T."/>
            <person name="Momoyama Y."/>
            <person name="Higashiyama T."/>
            <person name="Minoda A."/>
            <person name="Sano M."/>
            <person name="Nomoto H."/>
            <person name="Oishi K."/>
            <person name="Hayashi H."/>
            <person name="Ohta F."/>
            <person name="Nishizaka S."/>
            <person name="Haga S."/>
            <person name="Miura S."/>
            <person name="Morishita T."/>
            <person name="Kabeya Y."/>
            <person name="Terasawa K."/>
            <person name="Suzuki Y."/>
            <person name="Ishii Y."/>
            <person name="Asakawa S."/>
            <person name="Takano H."/>
            <person name="Ohta N."/>
            <person name="Kuroiwa H."/>
            <person name="Tanaka K."/>
            <person name="Shimizu N."/>
            <person name="Sugano S."/>
            <person name="Sato N."/>
            <person name="Nozaki H."/>
            <person name="Ogasawara N."/>
            <person name="Kohara Y."/>
            <person name="Kuroiwa T."/>
        </authorList>
    </citation>
    <scope>NUCLEOTIDE SEQUENCE [LARGE SCALE GENOMIC DNA]</scope>
    <source>
        <strain evidence="5 6">10D</strain>
    </source>
</reference>
<evidence type="ECO:0000313" key="6">
    <source>
        <dbReference type="Proteomes" id="UP000007014"/>
    </source>
</evidence>
<dbReference type="eggNOG" id="KOG4197">
    <property type="taxonomic scope" value="Eukaryota"/>
</dbReference>
<dbReference type="GeneID" id="16996575"/>
<keyword evidence="1" id="KW-0677">Repeat</keyword>
<sequence length="805" mass="88809">MRESKICKPRAVCFLTPSTASATPARGKPTRTAQCETRPQQDLGTTEFADEQEISVGGLVDSTSSRAQRTCDSSGAVCIEPVSEFSERLVVSTETNPRTEGNWYFELPWPDGGLCSQDQGGACRKAPDVRLPRGAAQGGAAATSVLLKHSASLSRDSSSARRQTKPGPSQTVASFLFSAQKVVDAPRNFFVSSCGYVANEPDSAKNLSNCWQVPLEGASDKPAVWRQDVQETSHGYEYSLATERVAFETASDVLADEEQKLFNQQESSHPTVRDNMSPSFSTSGDSTNEDPERNEITRFTPPRAPASKTSYERRLAESRNLFPVSNLNVADADLRSPLHRSASQHRSDGSLAPQVREIRSTRQLNKILSALYKSGRAADALSLCRIVEREGHIEIDVASYSILISCLGKCGASAQAIEMFHKMIRNGVAPNAFTFSALFGALTDGAFFDQAMRLFQMIRASYPNELNVVVYNAVLKYVGRAGRIDAALDLLGQMEQNRNVQPDIVTYGTILDICAKKQDVSLAYAVLDRMRKRGMRPNNFCYASLIDACARAGLPDQAESLFRQLRAEGLEYDLFICNALLGAFARAKMVERAFQAFEEMRSAGVRGDRITFNTLITAAARAREFDKAWKAFETMKKSNISADATTYNALIDACSKSGMTELAFALFNEMRQAHLQPTIFTFNALIGACTKLQDMRRATQVLMLMHGFGVYPDTFTLNILLTACARNEDFDYAISLVREFETNYRVRLDRLGSSIVTNLCIKACDSQSRDRCLRLLEAAVLEGYETLREVRDRARSAFANPMTGS</sequence>
<dbReference type="Gene3D" id="1.25.40.10">
    <property type="entry name" value="Tetratricopeptide repeat domain"/>
    <property type="match status" value="3"/>
</dbReference>
<dbReference type="PANTHER" id="PTHR47936:SF1">
    <property type="entry name" value="PENTATRICOPEPTIDE REPEAT-CONTAINING PROTEIN GUN1, CHLOROPLASTIC"/>
    <property type="match status" value="1"/>
</dbReference>
<name>M1VKK2_CYAM1</name>
<feature type="repeat" description="PPR" evidence="2">
    <location>
        <begin position="573"/>
        <end position="607"/>
    </location>
</feature>
<evidence type="ECO:0000256" key="1">
    <source>
        <dbReference type="ARBA" id="ARBA00022737"/>
    </source>
</evidence>
<feature type="region of interest" description="Disordered" evidence="3">
    <location>
        <begin position="263"/>
        <end position="312"/>
    </location>
</feature>
<dbReference type="NCBIfam" id="TIGR00756">
    <property type="entry name" value="PPR"/>
    <property type="match status" value="8"/>
</dbReference>
<dbReference type="Proteomes" id="UP000007014">
    <property type="component" value="Chromosome 17"/>
</dbReference>
<dbReference type="PROSITE" id="PS51375">
    <property type="entry name" value="PPR"/>
    <property type="match status" value="8"/>
</dbReference>
<feature type="repeat" description="PPR" evidence="2">
    <location>
        <begin position="678"/>
        <end position="712"/>
    </location>
</feature>
<feature type="repeat" description="PPR" evidence="2">
    <location>
        <begin position="608"/>
        <end position="642"/>
    </location>
</feature>
<protein>
    <recommendedName>
        <fullName evidence="4">Pentatricopeptide repeat-containing protein-mitochondrial domain-containing protein</fullName>
    </recommendedName>
</protein>
<evidence type="ECO:0000256" key="3">
    <source>
        <dbReference type="SAM" id="MobiDB-lite"/>
    </source>
</evidence>
<feature type="domain" description="Pentatricopeptide repeat-containing protein-mitochondrial" evidence="4">
    <location>
        <begin position="549"/>
        <end position="669"/>
    </location>
</feature>
<dbReference type="PANTHER" id="PTHR47936">
    <property type="entry name" value="PPR_LONG DOMAIN-CONTAINING PROTEIN"/>
    <property type="match status" value="1"/>
</dbReference>
<accession>M1VKK2</accession>
<dbReference type="Pfam" id="PF23276">
    <property type="entry name" value="TPR_24"/>
    <property type="match status" value="1"/>
</dbReference>
<feature type="repeat" description="PPR" evidence="2">
    <location>
        <begin position="467"/>
        <end position="501"/>
    </location>
</feature>
<feature type="repeat" description="PPR" evidence="2">
    <location>
        <begin position="503"/>
        <end position="537"/>
    </location>
</feature>
<evidence type="ECO:0000259" key="4">
    <source>
        <dbReference type="Pfam" id="PF23276"/>
    </source>
</evidence>
<dbReference type="EMBL" id="AP006499">
    <property type="protein sequence ID" value="BAM82043.1"/>
    <property type="molecule type" value="Genomic_DNA"/>
</dbReference>
<feature type="compositionally biased region" description="Polar residues" evidence="3">
    <location>
        <begin position="263"/>
        <end position="286"/>
    </location>
</feature>
<dbReference type="RefSeq" id="XP_005538079.1">
    <property type="nucleotide sequence ID" value="XM_005538022.1"/>
</dbReference>
<dbReference type="AlphaFoldDB" id="M1VKK2"/>
<dbReference type="HOGENOM" id="CLU_349996_0_0_1"/>
<dbReference type="InterPro" id="IPR011990">
    <property type="entry name" value="TPR-like_helical_dom_sf"/>
</dbReference>
<gene>
    <name evidence="5" type="ORF">CYME_CMQ136C</name>
</gene>
<evidence type="ECO:0000256" key="2">
    <source>
        <dbReference type="PROSITE-ProRule" id="PRU00708"/>
    </source>
</evidence>
<dbReference type="KEGG" id="cme:CYME_CMQ136C"/>
<evidence type="ECO:0000313" key="5">
    <source>
        <dbReference type="EMBL" id="BAM82043.1"/>
    </source>
</evidence>
<dbReference type="OrthoDB" id="185373at2759"/>
<proteinExistence type="predicted"/>
<keyword evidence="6" id="KW-1185">Reference proteome</keyword>
<dbReference type="InterPro" id="IPR057027">
    <property type="entry name" value="TPR_mt"/>
</dbReference>
<feature type="repeat" description="PPR" evidence="2">
    <location>
        <begin position="643"/>
        <end position="677"/>
    </location>
</feature>
<dbReference type="Gramene" id="CMQ136CT">
    <property type="protein sequence ID" value="CMQ136CT"/>
    <property type="gene ID" value="CMQ136C"/>
</dbReference>